<dbReference type="EMBL" id="BAAAYR010000002">
    <property type="protein sequence ID" value="GAA3566147.1"/>
    <property type="molecule type" value="Genomic_DNA"/>
</dbReference>
<comment type="caution">
    <text evidence="1">The sequence shown here is derived from an EMBL/GenBank/DDBJ whole genome shotgun (WGS) entry which is preliminary data.</text>
</comment>
<organism evidence="1 2">
    <name type="scientific">Microlunatus spumicola</name>
    <dbReference type="NCBI Taxonomy" id="81499"/>
    <lineage>
        <taxon>Bacteria</taxon>
        <taxon>Bacillati</taxon>
        <taxon>Actinomycetota</taxon>
        <taxon>Actinomycetes</taxon>
        <taxon>Propionibacteriales</taxon>
        <taxon>Propionibacteriaceae</taxon>
        <taxon>Microlunatus</taxon>
    </lineage>
</organism>
<gene>
    <name evidence="1" type="ORF">GCM10022197_22510</name>
</gene>
<dbReference type="RefSeq" id="WP_204910594.1">
    <property type="nucleotide sequence ID" value="NZ_BAAAYR010000002.1"/>
</dbReference>
<evidence type="ECO:0000313" key="1">
    <source>
        <dbReference type="EMBL" id="GAA3566147.1"/>
    </source>
</evidence>
<dbReference type="Proteomes" id="UP001500767">
    <property type="component" value="Unassembled WGS sequence"/>
</dbReference>
<accession>A0ABP6XGU9</accession>
<sequence length="149" mass="16025">MNDDLAPLAVGVEAIRARLGRATPGPWYAASDRLLAVHAGDAETAARPVAEGVGTAADADLIAHAREDLERLLARVGELEGERDQARAWAWSQWHRYFDPAVTDRHHPPAWLETDEVPTAWSAASAASRDEVHSKGVSCANNLGDLGRS</sequence>
<evidence type="ECO:0000313" key="2">
    <source>
        <dbReference type="Proteomes" id="UP001500767"/>
    </source>
</evidence>
<keyword evidence="2" id="KW-1185">Reference proteome</keyword>
<reference evidence="2" key="1">
    <citation type="journal article" date="2019" name="Int. J. Syst. Evol. Microbiol.">
        <title>The Global Catalogue of Microorganisms (GCM) 10K type strain sequencing project: providing services to taxonomists for standard genome sequencing and annotation.</title>
        <authorList>
            <consortium name="The Broad Institute Genomics Platform"/>
            <consortium name="The Broad Institute Genome Sequencing Center for Infectious Disease"/>
            <person name="Wu L."/>
            <person name="Ma J."/>
        </authorList>
    </citation>
    <scope>NUCLEOTIDE SEQUENCE [LARGE SCALE GENOMIC DNA]</scope>
    <source>
        <strain evidence="2">JCM 16540</strain>
    </source>
</reference>
<name>A0ABP6XGU9_9ACTN</name>
<proteinExistence type="predicted"/>
<protein>
    <submittedName>
        <fullName evidence="1">Uncharacterized protein</fullName>
    </submittedName>
</protein>